<protein>
    <recommendedName>
        <fullName evidence="4">Muskelin N-terminal domain-containing protein</fullName>
    </recommendedName>
</protein>
<feature type="domain" description="Muskelin N-terminal" evidence="4">
    <location>
        <begin position="22"/>
        <end position="234"/>
    </location>
</feature>
<proteinExistence type="predicted"/>
<evidence type="ECO:0000313" key="5">
    <source>
        <dbReference type="EMBL" id="KDQ21710.1"/>
    </source>
</evidence>
<dbReference type="Gene3D" id="2.60.120.260">
    <property type="entry name" value="Galactose-binding domain-like"/>
    <property type="match status" value="1"/>
</dbReference>
<keyword evidence="1" id="KW-0880">Kelch repeat</keyword>
<dbReference type="FunCoup" id="A0A067N408">
    <property type="interactions" value="499"/>
</dbReference>
<dbReference type="InterPro" id="IPR010565">
    <property type="entry name" value="Muskelin_N"/>
</dbReference>
<dbReference type="OrthoDB" id="10052615at2759"/>
<evidence type="ECO:0000256" key="1">
    <source>
        <dbReference type="ARBA" id="ARBA00022441"/>
    </source>
</evidence>
<reference evidence="6" key="1">
    <citation type="journal article" date="2014" name="Proc. Natl. Acad. Sci. U.S.A.">
        <title>Extensive sampling of basidiomycete genomes demonstrates inadequacy of the white-rot/brown-rot paradigm for wood decay fungi.</title>
        <authorList>
            <person name="Riley R."/>
            <person name="Salamov A.A."/>
            <person name="Brown D.W."/>
            <person name="Nagy L.G."/>
            <person name="Floudas D."/>
            <person name="Held B.W."/>
            <person name="Levasseur A."/>
            <person name="Lombard V."/>
            <person name="Morin E."/>
            <person name="Otillar R."/>
            <person name="Lindquist E.A."/>
            <person name="Sun H."/>
            <person name="LaButti K.M."/>
            <person name="Schmutz J."/>
            <person name="Jabbour D."/>
            <person name="Luo H."/>
            <person name="Baker S.E."/>
            <person name="Pisabarro A.G."/>
            <person name="Walton J.D."/>
            <person name="Blanchette R.A."/>
            <person name="Henrissat B."/>
            <person name="Martin F."/>
            <person name="Cullen D."/>
            <person name="Hibbett D.S."/>
            <person name="Grigoriev I.V."/>
        </authorList>
    </citation>
    <scope>NUCLEOTIDE SEQUENCE [LARGE SCALE GENOMIC DNA]</scope>
    <source>
        <strain evidence="6">FD-172 SS1</strain>
    </source>
</reference>
<feature type="region of interest" description="Disordered" evidence="3">
    <location>
        <begin position="757"/>
        <end position="778"/>
    </location>
</feature>
<dbReference type="STRING" id="930990.A0A067N408"/>
<dbReference type="InterPro" id="IPR008979">
    <property type="entry name" value="Galactose-bd-like_sf"/>
</dbReference>
<dbReference type="Proteomes" id="UP000027195">
    <property type="component" value="Unassembled WGS sequence"/>
</dbReference>
<name>A0A067N408_BOTB1</name>
<dbReference type="InParanoid" id="A0A067N408"/>
<dbReference type="PANTHER" id="PTHR15526">
    <property type="entry name" value="MUSKELIN"/>
    <property type="match status" value="1"/>
</dbReference>
<keyword evidence="6" id="KW-1185">Reference proteome</keyword>
<gene>
    <name evidence="5" type="ORF">BOTBODRAFT_182978</name>
</gene>
<evidence type="ECO:0000256" key="3">
    <source>
        <dbReference type="SAM" id="MobiDB-lite"/>
    </source>
</evidence>
<dbReference type="PANTHER" id="PTHR15526:SF5">
    <property type="entry name" value="MUSKELIN"/>
    <property type="match status" value="1"/>
</dbReference>
<dbReference type="InterPro" id="IPR015915">
    <property type="entry name" value="Kelch-typ_b-propeller"/>
</dbReference>
<dbReference type="InterPro" id="IPR052456">
    <property type="entry name" value="CTLH_complex_component"/>
</dbReference>
<evidence type="ECO:0000313" key="6">
    <source>
        <dbReference type="Proteomes" id="UP000027195"/>
    </source>
</evidence>
<dbReference type="EMBL" id="KL198016">
    <property type="protein sequence ID" value="KDQ21710.1"/>
    <property type="molecule type" value="Genomic_DNA"/>
</dbReference>
<dbReference type="Pfam" id="PF24681">
    <property type="entry name" value="Kelch_KLHDC2_KLHL20_DRC7"/>
    <property type="match status" value="1"/>
</dbReference>
<sequence>MTGTAYPASAQITFAPPPSSRIGCRIFGASSYVKQFYPSHILDESQDQSSRWTSPVGAQASGINNQWVILELDTLSIVRTITFGKFTKPHPCNVKEFKIYGGVDLDHMTELAHSGLRNDPIPETIALVHRNQDGVVIIFRFKVPRMAYQVGSHRIQCFPCRYIKIVPLSAHGQTYNMSIWFVCLWGIQDQAIVQDILREFTDYVETASMRLILKHLRQRGQISFYNALLTQTGFQTFEHPLITSLYNNLVLAGDFAESEKVFTMAASAGLLQHHILSMPPKPVWTRIRDTNPDGDIPTRRGGHQMCIDSDRGVIYLLGGWDAKRSLADFWSYSIASSSWTTISRNTSEEGGPGARDCHKIVFDRATGYIYVLGGFRNGVTGGTSSSSAAGADTATAHRSDFYRYATRGPHEGKWELISSDTKVEGGPPLVFDLQMAIDSDYQALYVFGGRVVSANQDLCQYSGMYRYDIRNRRWALLFTDPEPVSSRIPPPHIPSRSGHSMILDPRTRQIYIFSGDRGQATLSDMYTFSLQTHEITQITSDYAQSGGPGPGFTQRATMDEELGEIYLLSGLTKDRQSAAGAIRSSLWIMRLDKFRWIRVPEPSEIKDKERQSAGDADAMDADQELEPQPRFAHQVVYDTSRRKLFLFGGNSGDANEERLDDFWSLTFTRPDLDEIMRRAKLYLRRQRFLEMCNDAEPMDALAYLQATLSAVVDHTDEEETASFRSLLSHLFSRSPAIPPVSIPFNGHDTEPAIRQTLTPDSGCHAPAEEPYAPGSVPPTPRFNIVPPDVGLTPPPAPRLRHATPLPVSPSERPPSLPPLPMVPVPGYTSRLSDGVFGSTGLGIDRERFKQRTELFENLLMFMSPDAKQPDVNLLNLVHVYSSVEGF</sequence>
<dbReference type="SUPFAM" id="SSF49785">
    <property type="entry name" value="Galactose-binding domain-like"/>
    <property type="match status" value="1"/>
</dbReference>
<evidence type="ECO:0000259" key="4">
    <source>
        <dbReference type="Pfam" id="PF06588"/>
    </source>
</evidence>
<dbReference type="SUPFAM" id="SSF117281">
    <property type="entry name" value="Kelch motif"/>
    <property type="match status" value="1"/>
</dbReference>
<accession>A0A067N408</accession>
<evidence type="ECO:0000256" key="2">
    <source>
        <dbReference type="ARBA" id="ARBA00022737"/>
    </source>
</evidence>
<organism evidence="5 6">
    <name type="scientific">Botryobasidium botryosum (strain FD-172 SS1)</name>
    <dbReference type="NCBI Taxonomy" id="930990"/>
    <lineage>
        <taxon>Eukaryota</taxon>
        <taxon>Fungi</taxon>
        <taxon>Dikarya</taxon>
        <taxon>Basidiomycota</taxon>
        <taxon>Agaricomycotina</taxon>
        <taxon>Agaricomycetes</taxon>
        <taxon>Cantharellales</taxon>
        <taxon>Botryobasidiaceae</taxon>
        <taxon>Botryobasidium</taxon>
    </lineage>
</organism>
<keyword evidence="2" id="KW-0677">Repeat</keyword>
<dbReference type="AlphaFoldDB" id="A0A067N408"/>
<dbReference type="GO" id="GO:0005737">
    <property type="term" value="C:cytoplasm"/>
    <property type="evidence" value="ECO:0007669"/>
    <property type="project" value="TreeGrafter"/>
</dbReference>
<feature type="region of interest" description="Disordered" evidence="3">
    <location>
        <begin position="791"/>
        <end position="819"/>
    </location>
</feature>
<dbReference type="Gene3D" id="2.120.10.80">
    <property type="entry name" value="Kelch-type beta propeller"/>
    <property type="match status" value="2"/>
</dbReference>
<dbReference type="Pfam" id="PF06588">
    <property type="entry name" value="Muskelin_N"/>
    <property type="match status" value="1"/>
</dbReference>
<dbReference type="HOGENOM" id="CLU_004210_1_0_1"/>